<proteinExistence type="inferred from homology"/>
<comment type="caution">
    <text evidence="5">The sequence shown here is derived from an EMBL/GenBank/DDBJ whole genome shotgun (WGS) entry which is preliminary data.</text>
</comment>
<dbReference type="EMBL" id="ACCH01000323">
    <property type="protein sequence ID" value="EEF88166.1"/>
    <property type="molecule type" value="Genomic_DNA"/>
</dbReference>
<evidence type="ECO:0000313" key="6">
    <source>
        <dbReference type="Proteomes" id="UP000003711"/>
    </source>
</evidence>
<keyword evidence="3" id="KW-0812">Transmembrane</keyword>
<gene>
    <name evidence="5" type="ORF">BACCELL_04231</name>
</gene>
<evidence type="ECO:0000256" key="3">
    <source>
        <dbReference type="SAM" id="Phobius"/>
    </source>
</evidence>
<organism evidence="5 6">
    <name type="scientific">Bacteroides cellulosilyticus DSM 14838</name>
    <dbReference type="NCBI Taxonomy" id="537012"/>
    <lineage>
        <taxon>Bacteria</taxon>
        <taxon>Pseudomonadati</taxon>
        <taxon>Bacteroidota</taxon>
        <taxon>Bacteroidia</taxon>
        <taxon>Bacteroidales</taxon>
        <taxon>Bacteroidaceae</taxon>
        <taxon>Bacteroides</taxon>
    </lineage>
</organism>
<dbReference type="HOGENOM" id="CLU_2459759_0_0_10"/>
<evidence type="ECO:0000313" key="5">
    <source>
        <dbReference type="EMBL" id="EEF88166.1"/>
    </source>
</evidence>
<dbReference type="Gene3D" id="3.60.60.10">
    <property type="entry name" value="Penicillin V Acylase, Chain A"/>
    <property type="match status" value="1"/>
</dbReference>
<dbReference type="Pfam" id="PF02275">
    <property type="entry name" value="CBAH"/>
    <property type="match status" value="1"/>
</dbReference>
<sequence length="89" mass="10342">MRKVNVLYSMVFMITLFGVSVNHLNACTRVVYQGDNNMIITGRTMDWKEDTRSNIWIFPRGMERNGEVGKDPMRWKSKYGSVITSAYDI</sequence>
<dbReference type="PANTHER" id="PTHR35527">
    <property type="entry name" value="CHOLOYLGLYCINE HYDROLASE"/>
    <property type="match status" value="1"/>
</dbReference>
<keyword evidence="3" id="KW-1133">Transmembrane helix</keyword>
<keyword evidence="3" id="KW-0472">Membrane</keyword>
<reference evidence="5 6" key="1">
    <citation type="submission" date="2008-12" db="EMBL/GenBank/DDBJ databases">
        <authorList>
            <person name="Fulton L."/>
            <person name="Clifton S."/>
            <person name="Fulton B."/>
            <person name="Xu J."/>
            <person name="Minx P."/>
            <person name="Pepin K.H."/>
            <person name="Johnson M."/>
            <person name="Bhonagiri V."/>
            <person name="Nash W.E."/>
            <person name="Mardis E.R."/>
            <person name="Wilson R.K."/>
        </authorList>
    </citation>
    <scope>NUCLEOTIDE SEQUENCE [LARGE SCALE GENOMIC DNA]</scope>
    <source>
        <strain evidence="5 6">DSM 14838</strain>
    </source>
</reference>
<dbReference type="InterPro" id="IPR052193">
    <property type="entry name" value="Peptidase_C59"/>
</dbReference>
<dbReference type="PANTHER" id="PTHR35527:SF2">
    <property type="entry name" value="HYDROLASE"/>
    <property type="match status" value="1"/>
</dbReference>
<accession>E2NIU5</accession>
<feature type="non-terminal residue" evidence="5">
    <location>
        <position position="89"/>
    </location>
</feature>
<protein>
    <recommendedName>
        <fullName evidence="4">Choloylglycine hydrolase/NAAA C-terminal domain-containing protein</fullName>
    </recommendedName>
</protein>
<dbReference type="InterPro" id="IPR029055">
    <property type="entry name" value="Ntn_hydrolases_N"/>
</dbReference>
<evidence type="ECO:0000259" key="4">
    <source>
        <dbReference type="Pfam" id="PF02275"/>
    </source>
</evidence>
<evidence type="ECO:0000256" key="2">
    <source>
        <dbReference type="ARBA" id="ARBA00022801"/>
    </source>
</evidence>
<comment type="similarity">
    <text evidence="1">Belongs to the peptidase C59 family.</text>
</comment>
<reference evidence="5 6" key="2">
    <citation type="submission" date="2009-01" db="EMBL/GenBank/DDBJ databases">
        <title>Draft genome sequence of Bacteroides cellulosilyticus (DSM 14838).</title>
        <authorList>
            <person name="Sudarsanam P."/>
            <person name="Ley R."/>
            <person name="Guruge J."/>
            <person name="Turnbaugh P.J."/>
            <person name="Mahowald M."/>
            <person name="Liep D."/>
            <person name="Gordon J."/>
        </authorList>
    </citation>
    <scope>NUCLEOTIDE SEQUENCE [LARGE SCALE GENOMIC DNA]</scope>
    <source>
        <strain evidence="5 6">DSM 14838</strain>
    </source>
</reference>
<dbReference type="AlphaFoldDB" id="E2NIU5"/>
<dbReference type="InterPro" id="IPR029132">
    <property type="entry name" value="CBAH/NAAA_C"/>
</dbReference>
<feature type="transmembrane region" description="Helical" evidence="3">
    <location>
        <begin position="6"/>
        <end position="24"/>
    </location>
</feature>
<keyword evidence="2" id="KW-0378">Hydrolase</keyword>
<dbReference type="GO" id="GO:0016787">
    <property type="term" value="F:hydrolase activity"/>
    <property type="evidence" value="ECO:0007669"/>
    <property type="project" value="UniProtKB-KW"/>
</dbReference>
<feature type="domain" description="Choloylglycine hydrolase/NAAA C-terminal" evidence="4">
    <location>
        <begin position="27"/>
        <end position="73"/>
    </location>
</feature>
<dbReference type="SUPFAM" id="SSF56235">
    <property type="entry name" value="N-terminal nucleophile aminohydrolases (Ntn hydrolases)"/>
    <property type="match status" value="1"/>
</dbReference>
<name>E2NIU5_9BACE</name>
<dbReference type="Proteomes" id="UP000003711">
    <property type="component" value="Unassembled WGS sequence"/>
</dbReference>
<evidence type="ECO:0000256" key="1">
    <source>
        <dbReference type="ARBA" id="ARBA00006625"/>
    </source>
</evidence>